<dbReference type="InterPro" id="IPR046711">
    <property type="entry name" value="DUF6784"/>
</dbReference>
<feature type="transmembrane region" description="Helical" evidence="1">
    <location>
        <begin position="288"/>
        <end position="307"/>
    </location>
</feature>
<evidence type="ECO:0000259" key="3">
    <source>
        <dbReference type="Pfam" id="PF20581"/>
    </source>
</evidence>
<feature type="transmembrane region" description="Helical" evidence="1">
    <location>
        <begin position="327"/>
        <end position="345"/>
    </location>
</feature>
<dbReference type="EMBL" id="JACHGW010000008">
    <property type="protein sequence ID" value="MBB6053784.1"/>
    <property type="molecule type" value="Genomic_DNA"/>
</dbReference>
<feature type="transmembrane region" description="Helical" evidence="1">
    <location>
        <begin position="220"/>
        <end position="238"/>
    </location>
</feature>
<keyword evidence="1" id="KW-1133">Transmembrane helix</keyword>
<feature type="transmembrane region" description="Helical" evidence="1">
    <location>
        <begin position="12"/>
        <end position="29"/>
    </location>
</feature>
<reference evidence="4 5" key="1">
    <citation type="submission" date="2020-08" db="EMBL/GenBank/DDBJ databases">
        <title>Genomic Encyclopedia of Type Strains, Phase IV (KMG-IV): sequencing the most valuable type-strain genomes for metagenomic binning, comparative biology and taxonomic classification.</title>
        <authorList>
            <person name="Goeker M."/>
        </authorList>
    </citation>
    <scope>NUCLEOTIDE SEQUENCE [LARGE SCALE GENOMIC DNA]</scope>
    <source>
        <strain evidence="4 5">DSM 23562</strain>
    </source>
</reference>
<name>A0A7W9SX11_ARMRO</name>
<proteinExistence type="predicted"/>
<feature type="transmembrane region" description="Helical" evidence="1">
    <location>
        <begin position="616"/>
        <end position="638"/>
    </location>
</feature>
<protein>
    <submittedName>
        <fullName evidence="4">Uncharacterized protein</fullName>
    </submittedName>
</protein>
<feature type="transmembrane region" description="Helical" evidence="1">
    <location>
        <begin position="543"/>
        <end position="562"/>
    </location>
</feature>
<dbReference type="GO" id="GO:0016020">
    <property type="term" value="C:membrane"/>
    <property type="evidence" value="ECO:0007669"/>
    <property type="project" value="UniProtKB-SubCell"/>
</dbReference>
<dbReference type="AlphaFoldDB" id="A0A7W9SX11"/>
<evidence type="ECO:0000256" key="1">
    <source>
        <dbReference type="SAM" id="Phobius"/>
    </source>
</evidence>
<dbReference type="Proteomes" id="UP000520814">
    <property type="component" value="Unassembled WGS sequence"/>
</dbReference>
<dbReference type="GO" id="GO:0035673">
    <property type="term" value="F:oligopeptide transmembrane transporter activity"/>
    <property type="evidence" value="ECO:0007669"/>
    <property type="project" value="InterPro"/>
</dbReference>
<feature type="transmembrane region" description="Helical" evidence="1">
    <location>
        <begin position="394"/>
        <end position="411"/>
    </location>
</feature>
<feature type="transmembrane region" description="Helical" evidence="1">
    <location>
        <begin position="574"/>
        <end position="596"/>
    </location>
</feature>
<comment type="caution">
    <text evidence="4">The sequence shown here is derived from an EMBL/GenBank/DDBJ whole genome shotgun (WGS) entry which is preliminary data.</text>
</comment>
<dbReference type="InterPro" id="IPR046712">
    <property type="entry name" value="DUF6785"/>
</dbReference>
<feature type="transmembrane region" description="Helical" evidence="1">
    <location>
        <begin position="41"/>
        <end position="61"/>
    </location>
</feature>
<organism evidence="4 5">
    <name type="scientific">Armatimonas rosea</name>
    <dbReference type="NCBI Taxonomy" id="685828"/>
    <lineage>
        <taxon>Bacteria</taxon>
        <taxon>Bacillati</taxon>
        <taxon>Armatimonadota</taxon>
        <taxon>Armatimonadia</taxon>
        <taxon>Armatimonadales</taxon>
        <taxon>Armatimonadaceae</taxon>
        <taxon>Armatimonas</taxon>
    </lineage>
</organism>
<evidence type="ECO:0000259" key="2">
    <source>
        <dbReference type="Pfam" id="PF20580"/>
    </source>
</evidence>
<dbReference type="Pfam" id="PF20580">
    <property type="entry name" value="DUF6784"/>
    <property type="match status" value="1"/>
</dbReference>
<evidence type="ECO:0000313" key="4">
    <source>
        <dbReference type="EMBL" id="MBB6053784.1"/>
    </source>
</evidence>
<evidence type="ECO:0000313" key="5">
    <source>
        <dbReference type="Proteomes" id="UP000520814"/>
    </source>
</evidence>
<feature type="domain" description="DUF6784" evidence="2">
    <location>
        <begin position="548"/>
        <end position="646"/>
    </location>
</feature>
<feature type="transmembrane region" description="Helical" evidence="1">
    <location>
        <begin position="165"/>
        <end position="185"/>
    </location>
</feature>
<sequence>MADSTPSVRVRWLLTFPIALVLILLNAFWVIRAERVGQGPYFSTISLFANALFLLSLVLLFNWPLRRFAPKLALSQAEILQIYAMVAVGGALAGQDMCSALLPMLAHPYQMGNATNNWLERFGPYLPKAVMVGDTPAEKEALKLFYQGHSTLYTPEHLAAWKTPVLLWTGFVAVLFWTMLCLSVLMRQGWQDRERLPFPVIELPLQLTEQKKETIWNNKLFWVGFGLVASVEILNGLASLYPQLPKINLQHTDVDGTGIFATSPFNAAGFTCYSFYPFAVGLGYLLPLDLLFSCWFFYLFWKAQLILSRLMAWDVTPDFPFVREQAFGGYIAILVFLLWNGRSYFGQMWKSIWKEKTDLDDSQEALSYRQALIGFLLGFVALVAFFAWMGLSPLVSFAAFFLYIALALAVGRIRAELGPPVHDLHFSGPDHILTRSFGTPAFSGQDLTILNFFYWFNRAYRSHPMPFAVEGLKAAKDVKLSQRTMFVGLVLAGAFGAFFAFWAYLHLAYDFGASGKMRGGTGFSGEAYNRLNGWITQPQPPNWVANGAMGVGFLFCALLMIARIKFPWWPFHPIGYAISGSWSMNLVWMPLLFAWIIKGLILRYGGVRLYRQAMPFFLGLILGQCLVGSFWHLVGWALDIQPYSFWGG</sequence>
<feature type="transmembrane region" description="Helical" evidence="1">
    <location>
        <begin position="486"/>
        <end position="505"/>
    </location>
</feature>
<feature type="domain" description="DUF6785" evidence="3">
    <location>
        <begin position="17"/>
        <end position="512"/>
    </location>
</feature>
<accession>A0A7W9SX11</accession>
<keyword evidence="1" id="KW-0812">Transmembrane</keyword>
<gene>
    <name evidence="4" type="ORF">HNQ39_005626</name>
</gene>
<keyword evidence="1" id="KW-0472">Membrane</keyword>
<dbReference type="Pfam" id="PF20581">
    <property type="entry name" value="DUF6785"/>
    <property type="match status" value="1"/>
</dbReference>
<feature type="transmembrane region" description="Helical" evidence="1">
    <location>
        <begin position="366"/>
        <end position="388"/>
    </location>
</feature>
<keyword evidence="5" id="KW-1185">Reference proteome</keyword>
<dbReference type="RefSeq" id="WP_184203872.1">
    <property type="nucleotide sequence ID" value="NZ_JACHGW010000008.1"/>
</dbReference>
<feature type="transmembrane region" description="Helical" evidence="1">
    <location>
        <begin position="82"/>
        <end position="106"/>
    </location>
</feature>